<comment type="similarity">
    <text evidence="2 11 12">Belongs to the class-I aminoacyl-tRNA synthetase family.</text>
</comment>
<keyword evidence="7 11" id="KW-0067">ATP-binding</keyword>
<comment type="caution">
    <text evidence="11">Lacks conserved residue(s) required for the propagation of feature annotation.</text>
</comment>
<dbReference type="NCBIfam" id="TIGR00456">
    <property type="entry name" value="argS"/>
    <property type="match status" value="1"/>
</dbReference>
<comment type="subcellular location">
    <subcellularLocation>
        <location evidence="1 11">Cytoplasm</location>
    </subcellularLocation>
</comment>
<dbReference type="GO" id="GO:0005737">
    <property type="term" value="C:cytoplasm"/>
    <property type="evidence" value="ECO:0007669"/>
    <property type="project" value="UniProtKB-SubCell"/>
</dbReference>
<feature type="domain" description="DALR anticodon binding" evidence="13">
    <location>
        <begin position="455"/>
        <end position="568"/>
    </location>
</feature>
<dbReference type="Gene3D" id="3.40.50.620">
    <property type="entry name" value="HUPs"/>
    <property type="match status" value="1"/>
</dbReference>
<evidence type="ECO:0000259" key="14">
    <source>
        <dbReference type="SMART" id="SM01016"/>
    </source>
</evidence>
<keyword evidence="9 11" id="KW-0030">Aminoacyl-tRNA synthetase</keyword>
<evidence type="ECO:0000256" key="3">
    <source>
        <dbReference type="ARBA" id="ARBA00011245"/>
    </source>
</evidence>
<dbReference type="InterPro" id="IPR009080">
    <property type="entry name" value="tRNAsynth_Ia_anticodon-bd"/>
</dbReference>
<dbReference type="SUPFAM" id="SSF52374">
    <property type="entry name" value="Nucleotidylyl transferase"/>
    <property type="match status" value="1"/>
</dbReference>
<dbReference type="InterPro" id="IPR008909">
    <property type="entry name" value="DALR_anticod-bd"/>
</dbReference>
<dbReference type="FunFam" id="1.10.730.10:FF:000006">
    <property type="entry name" value="Arginyl-tRNA synthetase 2, mitochondrial"/>
    <property type="match status" value="1"/>
</dbReference>
<evidence type="ECO:0000256" key="9">
    <source>
        <dbReference type="ARBA" id="ARBA00023146"/>
    </source>
</evidence>
<dbReference type="PROSITE" id="PS00178">
    <property type="entry name" value="AA_TRNA_LIGASE_I"/>
    <property type="match status" value="1"/>
</dbReference>
<dbReference type="Pfam" id="PF00750">
    <property type="entry name" value="tRNA-synt_1d"/>
    <property type="match status" value="1"/>
</dbReference>
<evidence type="ECO:0000256" key="12">
    <source>
        <dbReference type="RuleBase" id="RU363038"/>
    </source>
</evidence>
<dbReference type="Pfam" id="PF03485">
    <property type="entry name" value="Arg_tRNA_synt_N"/>
    <property type="match status" value="1"/>
</dbReference>
<dbReference type="InterPro" id="IPR014729">
    <property type="entry name" value="Rossmann-like_a/b/a_fold"/>
</dbReference>
<dbReference type="SUPFAM" id="SSF47323">
    <property type="entry name" value="Anticodon-binding domain of a subclass of class I aminoacyl-tRNA synthetases"/>
    <property type="match status" value="1"/>
</dbReference>
<evidence type="ECO:0000256" key="4">
    <source>
        <dbReference type="ARBA" id="ARBA00022490"/>
    </source>
</evidence>
<evidence type="ECO:0000256" key="8">
    <source>
        <dbReference type="ARBA" id="ARBA00022917"/>
    </source>
</evidence>
<dbReference type="SUPFAM" id="SSF55190">
    <property type="entry name" value="Arginyl-tRNA synthetase (ArgRS), N-terminal 'additional' domain"/>
    <property type="match status" value="1"/>
</dbReference>
<dbReference type="EC" id="6.1.1.19" evidence="11"/>
<dbReference type="InterPro" id="IPR035684">
    <property type="entry name" value="ArgRS_core"/>
</dbReference>
<dbReference type="FunFam" id="3.40.50.620:FF:000116">
    <property type="entry name" value="Arginine--tRNA ligase"/>
    <property type="match status" value="1"/>
</dbReference>
<evidence type="ECO:0000256" key="1">
    <source>
        <dbReference type="ARBA" id="ARBA00004496"/>
    </source>
</evidence>
<dbReference type="PANTHER" id="PTHR11956">
    <property type="entry name" value="ARGINYL-TRNA SYNTHETASE"/>
    <property type="match status" value="1"/>
</dbReference>
<name>A0A0G1RMZ6_9BACT</name>
<dbReference type="SMART" id="SM01016">
    <property type="entry name" value="Arg_tRNA_synt_N"/>
    <property type="match status" value="1"/>
</dbReference>
<comment type="caution">
    <text evidence="15">The sequence shown here is derived from an EMBL/GenBank/DDBJ whole genome shotgun (WGS) entry which is preliminary data.</text>
</comment>
<feature type="domain" description="Arginyl tRNA synthetase N-terminal" evidence="14">
    <location>
        <begin position="3"/>
        <end position="82"/>
    </location>
</feature>
<dbReference type="InterPro" id="IPR005148">
    <property type="entry name" value="Arg-tRNA-synth_N"/>
</dbReference>
<evidence type="ECO:0000256" key="5">
    <source>
        <dbReference type="ARBA" id="ARBA00022598"/>
    </source>
</evidence>
<dbReference type="GO" id="GO:0005524">
    <property type="term" value="F:ATP binding"/>
    <property type="evidence" value="ECO:0007669"/>
    <property type="project" value="UniProtKB-UniRule"/>
</dbReference>
<dbReference type="InterPro" id="IPR001412">
    <property type="entry name" value="aa-tRNA-synth_I_CS"/>
</dbReference>
<dbReference type="SMART" id="SM00836">
    <property type="entry name" value="DALR_1"/>
    <property type="match status" value="1"/>
</dbReference>
<dbReference type="AlphaFoldDB" id="A0A0G1RMZ6"/>
<dbReference type="PRINTS" id="PR01038">
    <property type="entry name" value="TRNASYNTHARG"/>
</dbReference>
<gene>
    <name evidence="11" type="primary">argS</name>
    <name evidence="15" type="ORF">UX31_C0004G0024</name>
</gene>
<evidence type="ECO:0000256" key="6">
    <source>
        <dbReference type="ARBA" id="ARBA00022741"/>
    </source>
</evidence>
<dbReference type="Gene3D" id="3.30.1360.70">
    <property type="entry name" value="Arginyl tRNA synthetase N-terminal domain"/>
    <property type="match status" value="1"/>
</dbReference>
<dbReference type="Pfam" id="PF05746">
    <property type="entry name" value="DALR_1"/>
    <property type="match status" value="1"/>
</dbReference>
<sequence>MIQTIREAIAKRLGDSEFEVKIENSLERGHFSTNAAFILSEKEKLRPKEAAEELRSFLRKHDEAKVFDRIELGGGGFINIWLSQEAIRGEFRRIVKAGGSWGKVKVKVKNRETVIVEYSSPGIAKPMHVGHIRSTIIGDAIANVYEFLGYRVVRWNYIGDWGTQFGKLIAAYKLWGNRREVTKDPVEELEKLYVRFHKELKNNPALEAEGREEFKKLEAGDKKNKKLWRWFKKESLKEFNRIYNRLGVTFSVSIGEAFYEKDLEGAINLLKEEGLAQESEGALMVELERFDLPPAMIRKSDGATLYLTRDIANLKYRIEEYEPKKILYVVANEQTLHFSQLFAIAKMIDLAKDKHMPELAHVKFGLVRGETGKKLSTREGTAIKLNELLDRSIKLSQEALGARKVELRKSEAKEVAEILGIGAVKYNDLSQNRMSDIVFDWEKMLSFEGNSAPYLQYTYARLKSILKKARGIPKLNGMALENERDLVLVLKLSEFPEVLGRVKETYMPSQLASYLYELAREVNSYYHSEPVLYSESELRAVRLNLVKAASDVIKTGLSLLGIKTVEKM</sequence>
<dbReference type="PANTHER" id="PTHR11956:SF5">
    <property type="entry name" value="ARGININE--TRNA LIGASE, CYTOPLASMIC"/>
    <property type="match status" value="1"/>
</dbReference>
<dbReference type="Proteomes" id="UP000034107">
    <property type="component" value="Unassembled WGS sequence"/>
</dbReference>
<comment type="catalytic activity">
    <reaction evidence="10 11">
        <text>tRNA(Arg) + L-arginine + ATP = L-arginyl-tRNA(Arg) + AMP + diphosphate</text>
        <dbReference type="Rhea" id="RHEA:20301"/>
        <dbReference type="Rhea" id="RHEA-COMP:9658"/>
        <dbReference type="Rhea" id="RHEA-COMP:9673"/>
        <dbReference type="ChEBI" id="CHEBI:30616"/>
        <dbReference type="ChEBI" id="CHEBI:32682"/>
        <dbReference type="ChEBI" id="CHEBI:33019"/>
        <dbReference type="ChEBI" id="CHEBI:78442"/>
        <dbReference type="ChEBI" id="CHEBI:78513"/>
        <dbReference type="ChEBI" id="CHEBI:456215"/>
        <dbReference type="EC" id="6.1.1.19"/>
    </reaction>
</comment>
<comment type="subunit">
    <text evidence="3 11">Monomer.</text>
</comment>
<dbReference type="GO" id="GO:0006420">
    <property type="term" value="P:arginyl-tRNA aminoacylation"/>
    <property type="evidence" value="ECO:0007669"/>
    <property type="project" value="UniProtKB-UniRule"/>
</dbReference>
<dbReference type="InterPro" id="IPR001278">
    <property type="entry name" value="Arg-tRNA-ligase"/>
</dbReference>
<reference evidence="15 16" key="1">
    <citation type="journal article" date="2015" name="Nature">
        <title>rRNA introns, odd ribosomes, and small enigmatic genomes across a large radiation of phyla.</title>
        <authorList>
            <person name="Brown C.T."/>
            <person name="Hug L.A."/>
            <person name="Thomas B.C."/>
            <person name="Sharon I."/>
            <person name="Castelle C.J."/>
            <person name="Singh A."/>
            <person name="Wilkins M.J."/>
            <person name="Williams K.H."/>
            <person name="Banfield J.F."/>
        </authorList>
    </citation>
    <scope>NUCLEOTIDE SEQUENCE [LARGE SCALE GENOMIC DNA]</scope>
</reference>
<keyword evidence="8 11" id="KW-0648">Protein biosynthesis</keyword>
<evidence type="ECO:0000313" key="16">
    <source>
        <dbReference type="Proteomes" id="UP000034107"/>
    </source>
</evidence>
<dbReference type="EMBL" id="LCLS01000004">
    <property type="protein sequence ID" value="KKU22295.1"/>
    <property type="molecule type" value="Genomic_DNA"/>
</dbReference>
<evidence type="ECO:0000256" key="11">
    <source>
        <dbReference type="HAMAP-Rule" id="MF_00123"/>
    </source>
</evidence>
<dbReference type="Gene3D" id="1.10.730.10">
    <property type="entry name" value="Isoleucyl-tRNA Synthetase, Domain 1"/>
    <property type="match status" value="1"/>
</dbReference>
<dbReference type="PATRIC" id="fig|1618732.3.peg.198"/>
<evidence type="ECO:0000259" key="13">
    <source>
        <dbReference type="SMART" id="SM00836"/>
    </source>
</evidence>
<organism evidence="15 16">
    <name type="scientific">Candidatus Nomurabacteria bacterium GW2011_GWA1_46_11</name>
    <dbReference type="NCBI Taxonomy" id="1618732"/>
    <lineage>
        <taxon>Bacteria</taxon>
        <taxon>Candidatus Nomuraibacteriota</taxon>
    </lineage>
</organism>
<keyword evidence="6 11" id="KW-0547">Nucleotide-binding</keyword>
<dbReference type="CDD" id="cd00671">
    <property type="entry name" value="ArgRS_core"/>
    <property type="match status" value="1"/>
</dbReference>
<keyword evidence="5 11" id="KW-0436">Ligase</keyword>
<dbReference type="CDD" id="cd07956">
    <property type="entry name" value="Anticodon_Ia_Arg"/>
    <property type="match status" value="1"/>
</dbReference>
<protein>
    <recommendedName>
        <fullName evidence="11">Arginine--tRNA ligase</fullName>
        <ecNumber evidence="11">6.1.1.19</ecNumber>
    </recommendedName>
    <alternativeName>
        <fullName evidence="11">Arginyl-tRNA synthetase</fullName>
        <shortName evidence="11">ArgRS</shortName>
    </alternativeName>
</protein>
<proteinExistence type="inferred from homology"/>
<evidence type="ECO:0000256" key="2">
    <source>
        <dbReference type="ARBA" id="ARBA00005594"/>
    </source>
</evidence>
<dbReference type="GO" id="GO:0004814">
    <property type="term" value="F:arginine-tRNA ligase activity"/>
    <property type="evidence" value="ECO:0007669"/>
    <property type="project" value="UniProtKB-UniRule"/>
</dbReference>
<keyword evidence="4 11" id="KW-0963">Cytoplasm</keyword>
<evidence type="ECO:0000313" key="15">
    <source>
        <dbReference type="EMBL" id="KKU22295.1"/>
    </source>
</evidence>
<evidence type="ECO:0000256" key="7">
    <source>
        <dbReference type="ARBA" id="ARBA00022840"/>
    </source>
</evidence>
<accession>A0A0G1RMZ6</accession>
<dbReference type="HAMAP" id="MF_00123">
    <property type="entry name" value="Arg_tRNA_synth"/>
    <property type="match status" value="1"/>
</dbReference>
<dbReference type="InterPro" id="IPR036695">
    <property type="entry name" value="Arg-tRNA-synth_N_sf"/>
</dbReference>
<evidence type="ECO:0000256" key="10">
    <source>
        <dbReference type="ARBA" id="ARBA00049339"/>
    </source>
</evidence>